<dbReference type="Gene3D" id="1.10.287.950">
    <property type="entry name" value="Methyl-accepting chemotaxis protein"/>
    <property type="match status" value="1"/>
</dbReference>
<keyword evidence="5 11" id="KW-0812">Transmembrane</keyword>
<dbReference type="Pfam" id="PF00672">
    <property type="entry name" value="HAMP"/>
    <property type="match status" value="1"/>
</dbReference>
<feature type="domain" description="T-SNARE coiled-coil homology" evidence="13">
    <location>
        <begin position="670"/>
        <end position="732"/>
    </location>
</feature>
<dbReference type="GO" id="GO:0005886">
    <property type="term" value="C:plasma membrane"/>
    <property type="evidence" value="ECO:0007669"/>
    <property type="project" value="UniProtKB-SubCell"/>
</dbReference>
<feature type="domain" description="Methyl-accepting transducer" evidence="12">
    <location>
        <begin position="525"/>
        <end position="747"/>
    </location>
</feature>
<dbReference type="Gene3D" id="1.10.8.500">
    <property type="entry name" value="HAMP domain in histidine kinase"/>
    <property type="match status" value="1"/>
</dbReference>
<dbReference type="EMBL" id="SJPN01000002">
    <property type="protein sequence ID" value="TWU06310.1"/>
    <property type="molecule type" value="Genomic_DNA"/>
</dbReference>
<evidence type="ECO:0000256" key="4">
    <source>
        <dbReference type="ARBA" id="ARBA00022519"/>
    </source>
</evidence>
<evidence type="ECO:0000256" key="5">
    <source>
        <dbReference type="ARBA" id="ARBA00022692"/>
    </source>
</evidence>
<keyword evidence="8 10" id="KW-0807">Transducer</keyword>
<dbReference type="Proteomes" id="UP000320176">
    <property type="component" value="Unassembled WGS sequence"/>
</dbReference>
<sequence>MRIRGRLVAAFLACGLIPMLAISTINLWNSRHASHEIGRHASEDLQVKTEQQLAAVRDLKKSEVIDYFGMIRDQVVSLSEDVAIVDAMREFSTAFQSVLDERELSHEDTEKLRRELSDYYERSFSNEYQEQNGGKEADALRRLSQLDGAAVTMQHSYIISNSNSLGSKHLMDAAATGTEYDKLHAKYHPSIRGFLDRFGYYDIFLIDAQTGSVVYSVFKELDFATNLLDGPYAKTNFSRAFREARRVTSADEAVLVDFECYWPSYEAPASFIASPIVDGDKTIGVLVFQMPVDRINELMSRDAGIGETGETLLIGKDKLQRCNSSRDPEKYSIVNAFRNGSVNEIRSDSVDKALAGITGVERTTNYLGEEVLSAFAPVELLGLQWGIVSEVTTTEAFVTVAEMTEVTTAIQRSMMFYGALAAILATAAVVAVGLLITRSLIRPIDATVETLRNIADGEGDLTRRLDENQIGELGDLARYFNRFTQRIHDIVHSIANNAATLSATSSQVSDSASHLSAGATQSKTQSATVSSAAEELSINMKNIAHSTEEMSSSIGSVSKAVGEMKATISEIAQNAERSAAVANQAAVAAEVSNARVGDMGSAANEIGKVIEVIQDIAEQTNLLALNATIEAARAGEAGKGFAVVATEVKELAKQTAAATDDIRSRIEVMQGSTVQAVESIEQISDVIGSVNELSRMIASAVEEQSITTQQIAEHISSTANLAQSVSRGVAESAEASREITENISHVDGVLQETAKGADESLASGDELFRLASEMKELVDRFRVDEASIAVS</sequence>
<keyword evidence="7 11" id="KW-0472">Membrane</keyword>
<evidence type="ECO:0000256" key="1">
    <source>
        <dbReference type="ARBA" id="ARBA00004429"/>
    </source>
</evidence>
<comment type="subcellular location">
    <subcellularLocation>
        <location evidence="1">Cell inner membrane</location>
        <topology evidence="1">Multi-pass membrane protein</topology>
    </subcellularLocation>
</comment>
<evidence type="ECO:0000259" key="12">
    <source>
        <dbReference type="PROSITE" id="PS50111"/>
    </source>
</evidence>
<name>A0A5C6B339_9BACT</name>
<evidence type="ECO:0000256" key="3">
    <source>
        <dbReference type="ARBA" id="ARBA00022500"/>
    </source>
</evidence>
<dbReference type="PROSITE" id="PS50192">
    <property type="entry name" value="T_SNARE"/>
    <property type="match status" value="1"/>
</dbReference>
<dbReference type="Pfam" id="PF00015">
    <property type="entry name" value="MCPsignal"/>
    <property type="match status" value="1"/>
</dbReference>
<dbReference type="PROSITE" id="PS50111">
    <property type="entry name" value="CHEMOTAXIS_TRANSDUC_2"/>
    <property type="match status" value="1"/>
</dbReference>
<dbReference type="PANTHER" id="PTHR32089">
    <property type="entry name" value="METHYL-ACCEPTING CHEMOTAXIS PROTEIN MCPB"/>
    <property type="match status" value="1"/>
</dbReference>
<keyword evidence="6 11" id="KW-1133">Transmembrane helix</keyword>
<evidence type="ECO:0000256" key="6">
    <source>
        <dbReference type="ARBA" id="ARBA00022989"/>
    </source>
</evidence>
<dbReference type="CDD" id="cd06225">
    <property type="entry name" value="HAMP"/>
    <property type="match status" value="1"/>
</dbReference>
<organism evidence="15 16">
    <name type="scientific">Stieleria varia</name>
    <dbReference type="NCBI Taxonomy" id="2528005"/>
    <lineage>
        <taxon>Bacteria</taxon>
        <taxon>Pseudomonadati</taxon>
        <taxon>Planctomycetota</taxon>
        <taxon>Planctomycetia</taxon>
        <taxon>Pirellulales</taxon>
        <taxon>Pirellulaceae</taxon>
        <taxon>Stieleria</taxon>
    </lineage>
</organism>
<keyword evidence="4" id="KW-0997">Cell inner membrane</keyword>
<dbReference type="SMART" id="SM00283">
    <property type="entry name" value="MA"/>
    <property type="match status" value="1"/>
</dbReference>
<dbReference type="PROSITE" id="PS50885">
    <property type="entry name" value="HAMP"/>
    <property type="match status" value="1"/>
</dbReference>
<evidence type="ECO:0000259" key="13">
    <source>
        <dbReference type="PROSITE" id="PS50192"/>
    </source>
</evidence>
<dbReference type="AlphaFoldDB" id="A0A5C6B339"/>
<gene>
    <name evidence="15" type="primary">pctB</name>
    <name evidence="15" type="ORF">Pla52n_20310</name>
</gene>
<comment type="caution">
    <text evidence="15">The sequence shown here is derived from an EMBL/GenBank/DDBJ whole genome shotgun (WGS) entry which is preliminary data.</text>
</comment>
<evidence type="ECO:0000256" key="2">
    <source>
        <dbReference type="ARBA" id="ARBA00022475"/>
    </source>
</evidence>
<evidence type="ECO:0000256" key="9">
    <source>
        <dbReference type="ARBA" id="ARBA00029447"/>
    </source>
</evidence>
<feature type="transmembrane region" description="Helical" evidence="11">
    <location>
        <begin position="414"/>
        <end position="436"/>
    </location>
</feature>
<dbReference type="InterPro" id="IPR004089">
    <property type="entry name" value="MCPsignal_dom"/>
</dbReference>
<accession>A0A5C6B339</accession>
<reference evidence="15 16" key="1">
    <citation type="submission" date="2019-02" db="EMBL/GenBank/DDBJ databases">
        <title>Deep-cultivation of Planctomycetes and their phenomic and genomic characterization uncovers novel biology.</title>
        <authorList>
            <person name="Wiegand S."/>
            <person name="Jogler M."/>
            <person name="Boedeker C."/>
            <person name="Pinto D."/>
            <person name="Vollmers J."/>
            <person name="Rivas-Marin E."/>
            <person name="Kohn T."/>
            <person name="Peeters S.H."/>
            <person name="Heuer A."/>
            <person name="Rast P."/>
            <person name="Oberbeckmann S."/>
            <person name="Bunk B."/>
            <person name="Jeske O."/>
            <person name="Meyerdierks A."/>
            <person name="Storesund J.E."/>
            <person name="Kallscheuer N."/>
            <person name="Luecker S."/>
            <person name="Lage O.M."/>
            <person name="Pohl T."/>
            <person name="Merkel B.J."/>
            <person name="Hornburger P."/>
            <person name="Mueller R.-W."/>
            <person name="Bruemmer F."/>
            <person name="Labrenz M."/>
            <person name="Spormann A.M."/>
            <person name="Op Den Camp H."/>
            <person name="Overmann J."/>
            <person name="Amann R."/>
            <person name="Jetten M.S.M."/>
            <person name="Mascher T."/>
            <person name="Medema M.H."/>
            <person name="Devos D.P."/>
            <person name="Kaster A.-K."/>
            <person name="Ovreas L."/>
            <person name="Rohde M."/>
            <person name="Galperin M.Y."/>
            <person name="Jogler C."/>
        </authorList>
    </citation>
    <scope>NUCLEOTIDE SEQUENCE [LARGE SCALE GENOMIC DNA]</scope>
    <source>
        <strain evidence="15 16">Pla52n</strain>
    </source>
</reference>
<dbReference type="SUPFAM" id="SSF58104">
    <property type="entry name" value="Methyl-accepting chemotaxis protein (MCP) signaling domain"/>
    <property type="match status" value="1"/>
</dbReference>
<proteinExistence type="inferred from homology"/>
<dbReference type="InterPro" id="IPR000727">
    <property type="entry name" value="T_SNARE_dom"/>
</dbReference>
<dbReference type="InterPro" id="IPR033479">
    <property type="entry name" value="dCache_1"/>
</dbReference>
<dbReference type="Gene3D" id="3.30.450.20">
    <property type="entry name" value="PAS domain"/>
    <property type="match status" value="1"/>
</dbReference>
<keyword evidence="2" id="KW-1003">Cell membrane</keyword>
<dbReference type="InterPro" id="IPR003660">
    <property type="entry name" value="HAMP_dom"/>
</dbReference>
<evidence type="ECO:0000256" key="11">
    <source>
        <dbReference type="SAM" id="Phobius"/>
    </source>
</evidence>
<evidence type="ECO:0000259" key="14">
    <source>
        <dbReference type="PROSITE" id="PS50885"/>
    </source>
</evidence>
<dbReference type="Pfam" id="PF02743">
    <property type="entry name" value="dCache_1"/>
    <property type="match status" value="1"/>
</dbReference>
<keyword evidence="16" id="KW-1185">Reference proteome</keyword>
<evidence type="ECO:0000256" key="10">
    <source>
        <dbReference type="PROSITE-ProRule" id="PRU00284"/>
    </source>
</evidence>
<comment type="similarity">
    <text evidence="9">Belongs to the methyl-accepting chemotaxis (MCP) protein family.</text>
</comment>
<keyword evidence="3" id="KW-0145">Chemotaxis</keyword>
<feature type="domain" description="HAMP" evidence="14">
    <location>
        <begin position="438"/>
        <end position="492"/>
    </location>
</feature>
<dbReference type="GO" id="GO:0007165">
    <property type="term" value="P:signal transduction"/>
    <property type="evidence" value="ECO:0007669"/>
    <property type="project" value="UniProtKB-KW"/>
</dbReference>
<evidence type="ECO:0000313" key="16">
    <source>
        <dbReference type="Proteomes" id="UP000320176"/>
    </source>
</evidence>
<dbReference type="GO" id="GO:0006935">
    <property type="term" value="P:chemotaxis"/>
    <property type="evidence" value="ECO:0007669"/>
    <property type="project" value="UniProtKB-KW"/>
</dbReference>
<evidence type="ECO:0000256" key="8">
    <source>
        <dbReference type="ARBA" id="ARBA00023224"/>
    </source>
</evidence>
<dbReference type="OrthoDB" id="221239at2"/>
<evidence type="ECO:0000313" key="15">
    <source>
        <dbReference type="EMBL" id="TWU06310.1"/>
    </source>
</evidence>
<dbReference type="RefSeq" id="WP_146519408.1">
    <property type="nucleotide sequence ID" value="NZ_CP151726.1"/>
</dbReference>
<dbReference type="PANTHER" id="PTHR32089:SF112">
    <property type="entry name" value="LYSOZYME-LIKE PROTEIN-RELATED"/>
    <property type="match status" value="1"/>
</dbReference>
<dbReference type="SMART" id="SM00304">
    <property type="entry name" value="HAMP"/>
    <property type="match status" value="1"/>
</dbReference>
<evidence type="ECO:0000256" key="7">
    <source>
        <dbReference type="ARBA" id="ARBA00023136"/>
    </source>
</evidence>
<protein>
    <submittedName>
        <fullName evidence="15">Methyl-accepting chemotaxis protein PctB</fullName>
    </submittedName>
</protein>